<dbReference type="GO" id="GO:0004553">
    <property type="term" value="F:hydrolase activity, hydrolyzing O-glycosyl compounds"/>
    <property type="evidence" value="ECO:0007669"/>
    <property type="project" value="InterPro"/>
</dbReference>
<keyword evidence="3 6" id="KW-0808">Transferase</keyword>
<dbReference type="GO" id="GO:0016758">
    <property type="term" value="F:hexosyltransferase activity"/>
    <property type="evidence" value="ECO:0007669"/>
    <property type="project" value="UniProtKB-UniRule"/>
</dbReference>
<feature type="binding site" evidence="6">
    <location>
        <begin position="520"/>
        <end position="521"/>
    </location>
    <ligand>
        <name>alpha-maltose 1-phosphate</name>
        <dbReference type="ChEBI" id="CHEBI:63576"/>
    </ligand>
</feature>
<dbReference type="Pfam" id="PF11896">
    <property type="entry name" value="GlgE_dom_N_S"/>
    <property type="match status" value="1"/>
</dbReference>
<evidence type="ECO:0000313" key="8">
    <source>
        <dbReference type="EMBL" id="AXV07528.1"/>
    </source>
</evidence>
<evidence type="ECO:0000256" key="1">
    <source>
        <dbReference type="ARBA" id="ARBA00011738"/>
    </source>
</evidence>
<feature type="binding site" evidence="6">
    <location>
        <position position="308"/>
    </location>
    <ligand>
        <name>alpha-maltose 1-phosphate</name>
        <dbReference type="ChEBI" id="CHEBI:63576"/>
    </ligand>
</feature>
<evidence type="ECO:0000256" key="3">
    <source>
        <dbReference type="ARBA" id="ARBA00022679"/>
    </source>
</evidence>
<evidence type="ECO:0000313" key="9">
    <source>
        <dbReference type="Proteomes" id="UP000264006"/>
    </source>
</evidence>
<dbReference type="AlphaFoldDB" id="A0A346XZ81"/>
<evidence type="ECO:0000259" key="7">
    <source>
        <dbReference type="SMART" id="SM00642"/>
    </source>
</evidence>
<comment type="subunit">
    <text evidence="1 6">Homodimer.</text>
</comment>
<dbReference type="CDD" id="cd11344">
    <property type="entry name" value="AmyAc_GlgE_like"/>
    <property type="match status" value="1"/>
</dbReference>
<evidence type="ECO:0000256" key="2">
    <source>
        <dbReference type="ARBA" id="ARBA00022676"/>
    </source>
</evidence>
<organism evidence="8 9">
    <name type="scientific">Euzebya pacifica</name>
    <dbReference type="NCBI Taxonomy" id="1608957"/>
    <lineage>
        <taxon>Bacteria</taxon>
        <taxon>Bacillati</taxon>
        <taxon>Actinomycetota</taxon>
        <taxon>Nitriliruptoria</taxon>
        <taxon>Euzebyales</taxon>
    </lineage>
</organism>
<dbReference type="InterPro" id="IPR013783">
    <property type="entry name" value="Ig-like_fold"/>
</dbReference>
<dbReference type="InterPro" id="IPR049171">
    <property type="entry name" value="GLGE_C"/>
</dbReference>
<dbReference type="InterPro" id="IPR006047">
    <property type="entry name" value="GH13_cat_dom"/>
</dbReference>
<dbReference type="HAMAP" id="MF_02124">
    <property type="entry name" value="GlgE"/>
    <property type="match status" value="1"/>
</dbReference>
<dbReference type="OrthoDB" id="9805159at2"/>
<gene>
    <name evidence="6" type="primary">glgE</name>
    <name evidence="8" type="ORF">DVS28_a2849</name>
</gene>
<dbReference type="InterPro" id="IPR021828">
    <property type="entry name" value="GlgE_dom_N/S"/>
</dbReference>
<dbReference type="EC" id="2.4.99.16" evidence="6"/>
<feature type="active site" description="Proton donor" evidence="6">
    <location>
        <position position="408"/>
    </location>
</feature>
<keyword evidence="4 6" id="KW-0119">Carbohydrate metabolism</keyword>
<dbReference type="EMBL" id="CP031165">
    <property type="protein sequence ID" value="AXV07528.1"/>
    <property type="molecule type" value="Genomic_DNA"/>
</dbReference>
<dbReference type="Gene3D" id="3.20.20.80">
    <property type="entry name" value="Glycosidases"/>
    <property type="match status" value="1"/>
</dbReference>
<feature type="site" description="Transition state stabilizer" evidence="6">
    <location>
        <position position="466"/>
    </location>
</feature>
<feature type="binding site" evidence="6">
    <location>
        <position position="248"/>
    </location>
    <ligand>
        <name>alpha-maltose 1-phosphate</name>
        <dbReference type="ChEBI" id="CHEBI:63576"/>
    </ligand>
</feature>
<dbReference type="RefSeq" id="WP_114592002.1">
    <property type="nucleotide sequence ID" value="NZ_CP031165.1"/>
</dbReference>
<proteinExistence type="inferred from homology"/>
<protein>
    <recommendedName>
        <fullName evidence="6">Alpha-1,4-glucan:maltose-1-phosphate maltosyltransferase</fullName>
        <shortName evidence="6">GMPMT</shortName>
        <ecNumber evidence="6">2.4.99.16</ecNumber>
    </recommendedName>
    <alternativeName>
        <fullName evidence="6">(1-&gt;4)-alpha-D-glucan:maltose-1-phosphate alpha-D-maltosyltransferase</fullName>
    </alternativeName>
</protein>
<dbReference type="Proteomes" id="UP000264006">
    <property type="component" value="Chromosome"/>
</dbReference>
<comment type="similarity">
    <text evidence="6">Belongs to the glycosyl hydrolase 13 family. GlgE subfamily.</text>
</comment>
<feature type="domain" description="Glycosyl hydrolase family 13 catalytic" evidence="7">
    <location>
        <begin position="196"/>
        <end position="530"/>
    </location>
</feature>
<dbReference type="Gene3D" id="2.60.40.1180">
    <property type="entry name" value="Golgi alpha-mannosidase II"/>
    <property type="match status" value="1"/>
</dbReference>
<dbReference type="PANTHER" id="PTHR47786">
    <property type="entry name" value="ALPHA-1,4-GLUCAN:MALTOSE-1-PHOSPHATE MALTOSYLTRANSFERASE"/>
    <property type="match status" value="1"/>
</dbReference>
<dbReference type="Pfam" id="PF21702">
    <property type="entry name" value="GLGE_C"/>
    <property type="match status" value="1"/>
</dbReference>
<feature type="binding site" evidence="6">
    <location>
        <position position="380"/>
    </location>
    <ligand>
        <name>alpha-maltose 1-phosphate</name>
        <dbReference type="ChEBI" id="CHEBI:63576"/>
    </ligand>
</feature>
<dbReference type="InterPro" id="IPR017853">
    <property type="entry name" value="GH"/>
</dbReference>
<dbReference type="KEGG" id="euz:DVS28_a2849"/>
<evidence type="ECO:0000256" key="4">
    <source>
        <dbReference type="ARBA" id="ARBA00023277"/>
    </source>
</evidence>
<keyword evidence="2 6" id="KW-0328">Glycosyltransferase</keyword>
<dbReference type="PANTHER" id="PTHR47786:SF2">
    <property type="entry name" value="GLYCOSYL HYDROLASE FAMILY 13 CATALYTIC DOMAIN-CONTAINING PROTEIN"/>
    <property type="match status" value="1"/>
</dbReference>
<dbReference type="InterPro" id="IPR026585">
    <property type="entry name" value="GlgE"/>
</dbReference>
<evidence type="ECO:0000256" key="5">
    <source>
        <dbReference type="ARBA" id="ARBA00048735"/>
    </source>
</evidence>
<feature type="active site" description="Nucleophile" evidence="6">
    <location>
        <position position="379"/>
    </location>
</feature>
<evidence type="ECO:0000256" key="6">
    <source>
        <dbReference type="HAMAP-Rule" id="MF_02124"/>
    </source>
</evidence>
<keyword evidence="9" id="KW-1185">Reference proteome</keyword>
<sequence length="653" mass="74199">MRNRIQFDDIRPCIDGGRYAAKGCVDQPIDVAATIFREGHDKVAAMVRYRMVDDDQWNVAMLDAHEQDRFTGRFVPDRNGAWVYQLVGWTDHYASWLDGLVKKHRAGVADLSGEMEEGALLLESHAAPAGVPAPVPARVTEVAAILRDHAMPVHQRVEAARSPELLALLRQHPDRRDATATAELPLWVDRDRACWSAWYEMFPRSVGSDGVRSGTFESAATRLPAIAAMGFDVVYLPPIHPIGHSHRKGPNNTLHAGPDDPGVPWAIGSEDGGHMSVHPDLGTIEDFEAFVAAADDAGVEVALDFAIQCSPDHPWVTEHPEWFRHRADGSIAYAENPPKKYQDIYPIDFDTPDIEGLTNELKKVLDFWIGHGVKIFRVDNPHTKALPFWEWVIAEIHADHPDVLFLAEAFTRPVMMQRLAKLGFTQSYTYFTWRNAKHELTEYLTELAHTDQADYFRPNFWPNTPDILHEYLQSGAPAAFKVRLALAALTSPNYGMYSGYELLEHVPVRPGSEEYLNSEKYAYRPRDFDAGHSIAPFVTRINEIRRDHRDVLGDIRNIRFHHVDNDNLLVFSRASEDRTKVLLTVVNLDQHHPQEGWTWLDLWWLGIDGGEVPFEVHDLLTGQTWTWQSHANWVRLDPSWGEPLHVFEIRPPR</sequence>
<dbReference type="SUPFAM" id="SSF51445">
    <property type="entry name" value="(Trans)glycosidases"/>
    <property type="match status" value="1"/>
</dbReference>
<reference evidence="8 9" key="1">
    <citation type="submission" date="2018-09" db="EMBL/GenBank/DDBJ databases">
        <title>Complete genome sequence of Euzebya sp. DY32-46 isolated from seawater of Pacific Ocean.</title>
        <authorList>
            <person name="Xu L."/>
            <person name="Wu Y.-H."/>
            <person name="Xu X.-W."/>
        </authorList>
    </citation>
    <scope>NUCLEOTIDE SEQUENCE [LARGE SCALE GENOMIC DNA]</scope>
    <source>
        <strain evidence="8 9">DY32-46</strain>
    </source>
</reference>
<dbReference type="GO" id="GO:0030979">
    <property type="term" value="P:alpha-glucan biosynthetic process"/>
    <property type="evidence" value="ECO:0007669"/>
    <property type="project" value="UniProtKB-UniRule"/>
</dbReference>
<dbReference type="InterPro" id="IPR013780">
    <property type="entry name" value="Glyco_hydro_b"/>
</dbReference>
<comment type="function">
    <text evidence="6">Maltosyltransferase that uses maltose 1-phosphate (M1P) as the sugar donor to elongate linear or branched alpha-(1-&gt;4)-glucans. Is involved in a branched alpha-glucan biosynthetic pathway from trehalose, together with TreS, Mak and GlgB.</text>
</comment>
<dbReference type="Gene3D" id="2.60.40.10">
    <property type="entry name" value="Immunoglobulins"/>
    <property type="match status" value="1"/>
</dbReference>
<dbReference type="SMART" id="SM00642">
    <property type="entry name" value="Aamy"/>
    <property type="match status" value="1"/>
</dbReference>
<feature type="binding site" evidence="6">
    <location>
        <position position="343"/>
    </location>
    <ligand>
        <name>alpha-maltose 1-phosphate</name>
        <dbReference type="ChEBI" id="CHEBI:63576"/>
    </ligand>
</feature>
<dbReference type="Gene3D" id="1.20.58.80">
    <property type="entry name" value="Phosphotransferase system, lactose/cellobiose-type IIA subunit"/>
    <property type="match status" value="1"/>
</dbReference>
<name>A0A346XZ81_9ACTN</name>
<comment type="catalytic activity">
    <reaction evidence="5 6">
        <text>alpha-maltose 1-phosphate + [(1-&gt;4)-alpha-D-glucosyl](n) = [(1-&gt;4)-alpha-D-glucosyl](n+2) + phosphate</text>
        <dbReference type="Rhea" id="RHEA:42692"/>
        <dbReference type="Rhea" id="RHEA-COMP:9584"/>
        <dbReference type="Rhea" id="RHEA-COMP:10183"/>
        <dbReference type="ChEBI" id="CHEBI:15444"/>
        <dbReference type="ChEBI" id="CHEBI:43474"/>
        <dbReference type="ChEBI" id="CHEBI:63576"/>
        <dbReference type="EC" id="2.4.99.16"/>
    </reaction>
</comment>
<accession>A0A346XZ81</accession>